<dbReference type="InterPro" id="IPR049484">
    <property type="entry name" value="Rv0078-like_C"/>
</dbReference>
<reference evidence="7" key="1">
    <citation type="submission" date="2016-10" db="EMBL/GenBank/DDBJ databases">
        <authorList>
            <person name="Varghese N."/>
            <person name="Submissions S."/>
        </authorList>
    </citation>
    <scope>NUCLEOTIDE SEQUENCE [LARGE SCALE GENOMIC DNA]</scope>
    <source>
        <strain evidence="7">DSM 45413</strain>
    </source>
</reference>
<dbReference type="Pfam" id="PF00440">
    <property type="entry name" value="TetR_N"/>
    <property type="match status" value="1"/>
</dbReference>
<evidence type="ECO:0000259" key="5">
    <source>
        <dbReference type="PROSITE" id="PS50977"/>
    </source>
</evidence>
<keyword evidence="2 4" id="KW-0238">DNA-binding</keyword>
<dbReference type="PANTHER" id="PTHR30055">
    <property type="entry name" value="HTH-TYPE TRANSCRIPTIONAL REGULATOR RUTR"/>
    <property type="match status" value="1"/>
</dbReference>
<organism evidence="6 7">
    <name type="scientific">Trujillonella endophytica</name>
    <dbReference type="NCBI Taxonomy" id="673521"/>
    <lineage>
        <taxon>Bacteria</taxon>
        <taxon>Bacillati</taxon>
        <taxon>Actinomycetota</taxon>
        <taxon>Actinomycetes</taxon>
        <taxon>Geodermatophilales</taxon>
        <taxon>Geodermatophilaceae</taxon>
        <taxon>Trujillonella</taxon>
    </lineage>
</organism>
<dbReference type="Pfam" id="PF21351">
    <property type="entry name" value="TetR_C_41"/>
    <property type="match status" value="1"/>
</dbReference>
<proteinExistence type="predicted"/>
<dbReference type="PROSITE" id="PS50977">
    <property type="entry name" value="HTH_TETR_2"/>
    <property type="match status" value="1"/>
</dbReference>
<dbReference type="Proteomes" id="UP000198960">
    <property type="component" value="Unassembled WGS sequence"/>
</dbReference>
<dbReference type="InterPro" id="IPR023772">
    <property type="entry name" value="DNA-bd_HTH_TetR-type_CS"/>
</dbReference>
<dbReference type="GO" id="GO:0000976">
    <property type="term" value="F:transcription cis-regulatory region binding"/>
    <property type="evidence" value="ECO:0007669"/>
    <property type="project" value="TreeGrafter"/>
</dbReference>
<keyword evidence="7" id="KW-1185">Reference proteome</keyword>
<dbReference type="PRINTS" id="PR00455">
    <property type="entry name" value="HTHTETR"/>
</dbReference>
<evidence type="ECO:0000256" key="4">
    <source>
        <dbReference type="PROSITE-ProRule" id="PRU00335"/>
    </source>
</evidence>
<evidence type="ECO:0000256" key="1">
    <source>
        <dbReference type="ARBA" id="ARBA00023015"/>
    </source>
</evidence>
<dbReference type="Gene3D" id="1.10.357.10">
    <property type="entry name" value="Tetracycline Repressor, domain 2"/>
    <property type="match status" value="1"/>
</dbReference>
<name>A0A1H8SVL7_9ACTN</name>
<dbReference type="InterPro" id="IPR001647">
    <property type="entry name" value="HTH_TetR"/>
</dbReference>
<evidence type="ECO:0000313" key="7">
    <source>
        <dbReference type="Proteomes" id="UP000198960"/>
    </source>
</evidence>
<dbReference type="OrthoDB" id="9805134at2"/>
<dbReference type="AlphaFoldDB" id="A0A1H8SVL7"/>
<feature type="DNA-binding region" description="H-T-H motif" evidence="4">
    <location>
        <begin position="36"/>
        <end position="55"/>
    </location>
</feature>
<feature type="domain" description="HTH tetR-type" evidence="5">
    <location>
        <begin position="13"/>
        <end position="73"/>
    </location>
</feature>
<evidence type="ECO:0000256" key="2">
    <source>
        <dbReference type="ARBA" id="ARBA00023125"/>
    </source>
</evidence>
<accession>A0A1H8SVL7</accession>
<evidence type="ECO:0000313" key="6">
    <source>
        <dbReference type="EMBL" id="SEO82526.1"/>
    </source>
</evidence>
<gene>
    <name evidence="6" type="ORF">SAMN05660991_01861</name>
</gene>
<keyword evidence="1" id="KW-0805">Transcription regulation</keyword>
<dbReference type="PROSITE" id="PS01081">
    <property type="entry name" value="HTH_TETR_1"/>
    <property type="match status" value="1"/>
</dbReference>
<evidence type="ECO:0000256" key="3">
    <source>
        <dbReference type="ARBA" id="ARBA00023163"/>
    </source>
</evidence>
<dbReference type="PANTHER" id="PTHR30055:SF234">
    <property type="entry name" value="HTH-TYPE TRANSCRIPTIONAL REGULATOR BETI"/>
    <property type="match status" value="1"/>
</dbReference>
<dbReference type="STRING" id="673521.SAMN05660991_01861"/>
<dbReference type="RefSeq" id="WP_091942406.1">
    <property type="nucleotide sequence ID" value="NZ_FOEE01000005.1"/>
</dbReference>
<dbReference type="EMBL" id="FOEE01000005">
    <property type="protein sequence ID" value="SEO82526.1"/>
    <property type="molecule type" value="Genomic_DNA"/>
</dbReference>
<sequence length="197" mass="20922">MTAAGEAKAVRAAATRSTLLAVARERFAEAGYHATSTTDLVALASVTRGALYHHFADKEALFEAVLREVADDVNKRAQATVAGLSGDTWRQMTESFDAYLGLVTADAGIQRILLIDGPAVLGWGRWRDLQAELILADVVTTLRMLMDSGVVARRPPEPLAQLVLALLNEAALEIAHGTAAEVAGDALHVLVRGLRAA</sequence>
<dbReference type="GO" id="GO:0003700">
    <property type="term" value="F:DNA-binding transcription factor activity"/>
    <property type="evidence" value="ECO:0007669"/>
    <property type="project" value="TreeGrafter"/>
</dbReference>
<protein>
    <submittedName>
        <fullName evidence="6">Transcriptional regulator, TetR family</fullName>
    </submittedName>
</protein>
<keyword evidence="3" id="KW-0804">Transcription</keyword>
<dbReference type="InterPro" id="IPR009057">
    <property type="entry name" value="Homeodomain-like_sf"/>
</dbReference>
<dbReference type="InterPro" id="IPR050109">
    <property type="entry name" value="HTH-type_TetR-like_transc_reg"/>
</dbReference>
<dbReference type="SUPFAM" id="SSF46689">
    <property type="entry name" value="Homeodomain-like"/>
    <property type="match status" value="1"/>
</dbReference>